<evidence type="ECO:0000313" key="3">
    <source>
        <dbReference type="Proteomes" id="UP000239089"/>
    </source>
</evidence>
<comment type="caution">
    <text evidence="2">The sequence shown here is derived from an EMBL/GenBank/DDBJ whole genome shotgun (WGS) entry which is preliminary data.</text>
</comment>
<dbReference type="Proteomes" id="UP000239089">
    <property type="component" value="Unassembled WGS sequence"/>
</dbReference>
<gene>
    <name evidence="2" type="ORF">CCR94_11890</name>
</gene>
<accession>A0A2S6N819</accession>
<dbReference type="PANTHER" id="PTHR33387:SF3">
    <property type="entry name" value="DUF985 DOMAIN-CONTAINING PROTEIN"/>
    <property type="match status" value="1"/>
</dbReference>
<dbReference type="SUPFAM" id="SSF51182">
    <property type="entry name" value="RmlC-like cupins"/>
    <property type="match status" value="1"/>
</dbReference>
<dbReference type="CDD" id="cd06121">
    <property type="entry name" value="cupin_YML079wp"/>
    <property type="match status" value="1"/>
</dbReference>
<evidence type="ECO:0000259" key="1">
    <source>
        <dbReference type="Pfam" id="PF06172"/>
    </source>
</evidence>
<feature type="domain" description="DUF985" evidence="1">
    <location>
        <begin position="14"/>
        <end position="140"/>
    </location>
</feature>
<sequence>MDLDLRDPTLAAADVIAALRLRAHPEGGHYREIFRDRPEGGTRGAATSIYFLLAEGEASRWHRVDAAEIWLWHAGAPLRLNIADPEGQREQKLGPDLLAGETLQATVPAGDWQEARSFGAWTLVSCIVAPAFDFAGFELAPPDWTP</sequence>
<dbReference type="OrthoDB" id="9798288at2"/>
<reference evidence="2 3" key="1">
    <citation type="journal article" date="2018" name="Arch. Microbiol.">
        <title>New insights into the metabolic potential of the phototrophic purple bacterium Rhodopila globiformis DSM 161(T) from its draft genome sequence and evidence for a vanadium-dependent nitrogenase.</title>
        <authorList>
            <person name="Imhoff J.F."/>
            <person name="Rahn T."/>
            <person name="Kunzel S."/>
            <person name="Neulinger S.C."/>
        </authorList>
    </citation>
    <scope>NUCLEOTIDE SEQUENCE [LARGE SCALE GENOMIC DNA]</scope>
    <source>
        <strain evidence="2 3">DSM 16996</strain>
    </source>
</reference>
<dbReference type="EMBL" id="NHSJ01000073">
    <property type="protein sequence ID" value="PPQ30754.1"/>
    <property type="molecule type" value="Genomic_DNA"/>
</dbReference>
<dbReference type="AlphaFoldDB" id="A0A2S6N819"/>
<name>A0A2S6N819_9HYPH</name>
<dbReference type="InterPro" id="IPR014710">
    <property type="entry name" value="RmlC-like_jellyroll"/>
</dbReference>
<evidence type="ECO:0000313" key="2">
    <source>
        <dbReference type="EMBL" id="PPQ30754.1"/>
    </source>
</evidence>
<dbReference type="InterPro" id="IPR011051">
    <property type="entry name" value="RmlC_Cupin_sf"/>
</dbReference>
<dbReference type="Pfam" id="PF06172">
    <property type="entry name" value="Cupin_5"/>
    <property type="match status" value="1"/>
</dbReference>
<organism evidence="2 3">
    <name type="scientific">Rhodoblastus sphagnicola</name>
    <dbReference type="NCBI Taxonomy" id="333368"/>
    <lineage>
        <taxon>Bacteria</taxon>
        <taxon>Pseudomonadati</taxon>
        <taxon>Pseudomonadota</taxon>
        <taxon>Alphaproteobacteria</taxon>
        <taxon>Hyphomicrobiales</taxon>
        <taxon>Rhodoblastaceae</taxon>
        <taxon>Rhodoblastus</taxon>
    </lineage>
</organism>
<protein>
    <submittedName>
        <fullName evidence="2">Cupin</fullName>
    </submittedName>
</protein>
<dbReference type="InterPro" id="IPR039935">
    <property type="entry name" value="YML079W-like"/>
</dbReference>
<dbReference type="InterPro" id="IPR009327">
    <property type="entry name" value="Cupin_DUF985"/>
</dbReference>
<keyword evidence="3" id="KW-1185">Reference proteome</keyword>
<proteinExistence type="predicted"/>
<dbReference type="Gene3D" id="2.60.120.10">
    <property type="entry name" value="Jelly Rolls"/>
    <property type="match status" value="1"/>
</dbReference>
<dbReference type="PANTHER" id="PTHR33387">
    <property type="entry name" value="RMLC-LIKE JELLY ROLL FOLD PROTEIN"/>
    <property type="match status" value="1"/>
</dbReference>
<dbReference type="RefSeq" id="WP_104508063.1">
    <property type="nucleotide sequence ID" value="NZ_JACIGC010000004.1"/>
</dbReference>